<evidence type="ECO:0000313" key="1">
    <source>
        <dbReference type="EMBL" id="GAF47546.1"/>
    </source>
</evidence>
<reference evidence="1 2" key="1">
    <citation type="submission" date="2014-02" db="EMBL/GenBank/DDBJ databases">
        <title>Whole genome shotgun sequence of Rhodococcus wratislaviensis NBRC 100605.</title>
        <authorList>
            <person name="Hosoyama A."/>
            <person name="Tsuchikane K."/>
            <person name="Yoshida I."/>
            <person name="Ohji S."/>
            <person name="Ichikawa N."/>
            <person name="Yamazoe A."/>
            <person name="Fujita N."/>
        </authorList>
    </citation>
    <scope>NUCLEOTIDE SEQUENCE [LARGE SCALE GENOMIC DNA]</scope>
    <source>
        <strain evidence="1 2">NBRC 100605</strain>
    </source>
</reference>
<protein>
    <submittedName>
        <fullName evidence="1">Uncharacterized protein</fullName>
    </submittedName>
</protein>
<gene>
    <name evidence="1" type="ORF">RW1_041_00950</name>
</gene>
<name>X0Q9G7_RHOWR</name>
<dbReference type="EMBL" id="BAWF01000041">
    <property type="protein sequence ID" value="GAF47546.1"/>
    <property type="molecule type" value="Genomic_DNA"/>
</dbReference>
<dbReference type="Proteomes" id="UP000019491">
    <property type="component" value="Unassembled WGS sequence"/>
</dbReference>
<sequence length="69" mass="7347">MRVRRGLGHLIYAKGDAASHAVDIVGADITIYCHALDLTACPAELLASIGTLIGKIAKRNGDEHYVACR</sequence>
<proteinExistence type="predicted"/>
<dbReference type="AlphaFoldDB" id="X0Q9G7"/>
<organism evidence="1 2">
    <name type="scientific">Rhodococcus wratislaviensis NBRC 100605</name>
    <dbReference type="NCBI Taxonomy" id="1219028"/>
    <lineage>
        <taxon>Bacteria</taxon>
        <taxon>Bacillati</taxon>
        <taxon>Actinomycetota</taxon>
        <taxon>Actinomycetes</taxon>
        <taxon>Mycobacteriales</taxon>
        <taxon>Nocardiaceae</taxon>
        <taxon>Rhodococcus</taxon>
    </lineage>
</organism>
<keyword evidence="2" id="KW-1185">Reference proteome</keyword>
<comment type="caution">
    <text evidence="1">The sequence shown here is derived from an EMBL/GenBank/DDBJ whole genome shotgun (WGS) entry which is preliminary data.</text>
</comment>
<accession>X0Q9G7</accession>
<evidence type="ECO:0000313" key="2">
    <source>
        <dbReference type="Proteomes" id="UP000019491"/>
    </source>
</evidence>